<proteinExistence type="predicted"/>
<dbReference type="InterPro" id="IPR027417">
    <property type="entry name" value="P-loop_NTPase"/>
</dbReference>
<dbReference type="EMBL" id="LATX01000902">
    <property type="protein sequence ID" value="KTB44524.1"/>
    <property type="molecule type" value="Genomic_DNA"/>
</dbReference>
<dbReference type="AlphaFoldDB" id="A0A0W0G7K8"/>
<accession>A0A0W0G7K8</accession>
<dbReference type="Proteomes" id="UP000054988">
    <property type="component" value="Unassembled WGS sequence"/>
</dbReference>
<evidence type="ECO:0000313" key="4">
    <source>
        <dbReference type="EMBL" id="KTB44524.1"/>
    </source>
</evidence>
<dbReference type="Gene3D" id="3.40.50.300">
    <property type="entry name" value="P-loop containing nucleotide triphosphate hydrolases"/>
    <property type="match status" value="1"/>
</dbReference>
<gene>
    <name evidence="4" type="ORF">WG66_2915</name>
</gene>
<dbReference type="InterPro" id="IPR056884">
    <property type="entry name" value="NPHP3-like_N"/>
</dbReference>
<dbReference type="InterPro" id="IPR007111">
    <property type="entry name" value="NACHT_NTPase"/>
</dbReference>
<keyword evidence="1" id="KW-0677">Repeat</keyword>
<dbReference type="eggNOG" id="KOG4155">
    <property type="taxonomic scope" value="Eukaryota"/>
</dbReference>
<evidence type="ECO:0000256" key="2">
    <source>
        <dbReference type="SAM" id="MobiDB-lite"/>
    </source>
</evidence>
<organism evidence="4 5">
    <name type="scientific">Moniliophthora roreri</name>
    <name type="common">Frosty pod rot fungus</name>
    <name type="synonym">Monilia roreri</name>
    <dbReference type="NCBI Taxonomy" id="221103"/>
    <lineage>
        <taxon>Eukaryota</taxon>
        <taxon>Fungi</taxon>
        <taxon>Dikarya</taxon>
        <taxon>Basidiomycota</taxon>
        <taxon>Agaricomycotina</taxon>
        <taxon>Agaricomycetes</taxon>
        <taxon>Agaricomycetidae</taxon>
        <taxon>Agaricales</taxon>
        <taxon>Marasmiineae</taxon>
        <taxon>Marasmiaceae</taxon>
        <taxon>Moniliophthora</taxon>
    </lineage>
</organism>
<dbReference type="PANTHER" id="PTHR10039">
    <property type="entry name" value="AMELOGENIN"/>
    <property type="match status" value="1"/>
</dbReference>
<reference evidence="4 5" key="1">
    <citation type="submission" date="2015-12" db="EMBL/GenBank/DDBJ databases">
        <title>Draft genome sequence of Moniliophthora roreri, the causal agent of frosty pod rot of cacao.</title>
        <authorList>
            <person name="Aime M.C."/>
            <person name="Diaz-Valderrama J.R."/>
            <person name="Kijpornyongpan T."/>
            <person name="Phillips-Mora W."/>
        </authorList>
    </citation>
    <scope>NUCLEOTIDE SEQUENCE [LARGE SCALE GENOMIC DNA]</scope>
    <source>
        <strain evidence="4 5">MCA 2952</strain>
    </source>
</reference>
<comment type="caution">
    <text evidence="4">The sequence shown here is derived from an EMBL/GenBank/DDBJ whole genome shotgun (WGS) entry which is preliminary data.</text>
</comment>
<evidence type="ECO:0000313" key="5">
    <source>
        <dbReference type="Proteomes" id="UP000054988"/>
    </source>
</evidence>
<protein>
    <recommendedName>
        <fullName evidence="3">NACHT domain-containing protein</fullName>
    </recommendedName>
</protein>
<dbReference type="Pfam" id="PF24883">
    <property type="entry name" value="NPHP3_N"/>
    <property type="match status" value="1"/>
</dbReference>
<evidence type="ECO:0000256" key="1">
    <source>
        <dbReference type="ARBA" id="ARBA00022737"/>
    </source>
</evidence>
<feature type="region of interest" description="Disordered" evidence="2">
    <location>
        <begin position="275"/>
        <end position="298"/>
    </location>
</feature>
<sequence length="1115" mass="126761">MSGPVATREIRMKAISERQHVPLVSDPPTGCRLHYSWVPSLIDFTNAHIKLEGRLRTKDKTFIRISFSSLRTHSSSREPHKTYKVNTEAATQHGWYLGLHLRSVEQTDSLFFEFFQHYRFRCNELLASVEVPISDLAGESQVMKRMDVHRKRLTSGSDGLRLLISWSRCPSNQMSRDDSMRIPAYQENEHFEAHPEGMQMPRLIHATTAQSLDFGSAGTRDTSPTLTPRKELVSNTIQKYDNAPSASHAPRDNGLHKAQGVQPSIQERRISNAAKFQSQEPLAESDGKSHPRGKALPHLPHLDTEMRKVARRIDTIDIVVTSVEPIMEFLDNLSEIHDIARAAWFAVSGIYQVVKALNNQDQEIVALYQTMLEAYQIAQENEALNQGGHFSELFGRIVKQSEECYVFLSKYCSKNRMAQILDRWDAPGKIKKFTEAFKMLRDEFTDTQIKTTTVLALDNQRNMTTLALKGRIEPLRPPRMPLGPKSHCLSGTRRESVKNIMDWIFRGDERESVLWISGIAGVGKSSLIGTLHNTLADLGFSSRLAAFIRFDRSDYNDARYFISSLAYLLANFDEKFAGPIADAISGNPQIVQSTDLSAQMQRLLLDPLRRLGKEIDREGRVVVLVDGIDECTRSDRTETDFRGQLLELFAKNKFALLPFLRIVIASRPEQDVKDHFRRSHIRHFVIETSSSETVKDIAYFFKKKLQALTPFNGLNEERKDKALDLLPSRAGGLFIWASTAVSFIGDNVEERLEVFTTMEPPKSALLALISLYETALNSLAHDVHGGGDLKENILLVLGLIMASRQIEQVPSRPLTIQILHDLVQNSGSLFKKVDVKLMVSKLGSLLYEGEDKGLRIIHKSFEDFLTMDPSQLWYVDRVQYKKYMACATIACVTGHLEGSDPELEEACRSSEVFRYATIQWPRYYASLRSEHIEQKDILYCSLRKMMVQHIIRWIHSVTVSLQRGEAEKICCRTKKDHTMSAWLTDILWESQADQHDNFFDSLCVKAQRFLSDEIPGVFTCIKGVFECLLEECFVAGSVYKTERDGQESVIYPVENIFGSVFVHMADGSHVGEDIFSIIEKKSWPPAVLLSPKNVSVMEINFRHDLKWVSSRTDNE</sequence>
<feature type="region of interest" description="Disordered" evidence="2">
    <location>
        <begin position="241"/>
        <end position="262"/>
    </location>
</feature>
<feature type="domain" description="NACHT" evidence="3">
    <location>
        <begin position="512"/>
        <end position="668"/>
    </location>
</feature>
<evidence type="ECO:0000259" key="3">
    <source>
        <dbReference type="PROSITE" id="PS50837"/>
    </source>
</evidence>
<name>A0A0W0G7K8_MONRR</name>
<dbReference type="SUPFAM" id="SSF52540">
    <property type="entry name" value="P-loop containing nucleoside triphosphate hydrolases"/>
    <property type="match status" value="1"/>
</dbReference>
<dbReference type="PROSITE" id="PS50837">
    <property type="entry name" value="NACHT"/>
    <property type="match status" value="1"/>
</dbReference>